<sequence>MKIYNSFEEIELELRQLELEKNITLEELKMIKHDLKEDLQPIQWLQTGAKYAGKFGMLYFIKKIFK</sequence>
<reference evidence="2 3" key="1">
    <citation type="submission" date="2018-03" db="EMBL/GenBank/DDBJ databases">
        <title>Mesoflavibacter sp. HG37 and Mesoflavibacter sp. HG96 sp.nov., two marine bacteria isolated from seawater of Western Pacific Ocean.</title>
        <authorList>
            <person name="Cheng H."/>
            <person name="Wu Y.-H."/>
            <person name="Guo L.-L."/>
            <person name="Xu X.-W."/>
        </authorList>
    </citation>
    <scope>NUCLEOTIDE SEQUENCE [LARGE SCALE GENOMIC DNA]</scope>
    <source>
        <strain evidence="2 3">KCTC 32269</strain>
    </source>
</reference>
<keyword evidence="1" id="KW-0175">Coiled coil</keyword>
<evidence type="ECO:0000313" key="2">
    <source>
        <dbReference type="EMBL" id="PSG86415.1"/>
    </source>
</evidence>
<name>A0A2T1N576_9FLAO</name>
<dbReference type="EMBL" id="PXOQ01000015">
    <property type="protein sequence ID" value="PSG86415.1"/>
    <property type="molecule type" value="Genomic_DNA"/>
</dbReference>
<organism evidence="2 3">
    <name type="scientific">Aurantibacter aestuarii</name>
    <dbReference type="NCBI Taxonomy" id="1266046"/>
    <lineage>
        <taxon>Bacteria</taxon>
        <taxon>Pseudomonadati</taxon>
        <taxon>Bacteroidota</taxon>
        <taxon>Flavobacteriia</taxon>
        <taxon>Flavobacteriales</taxon>
        <taxon>Flavobacteriaceae</taxon>
        <taxon>Aurantibacter</taxon>
    </lineage>
</organism>
<evidence type="ECO:0000313" key="3">
    <source>
        <dbReference type="Proteomes" id="UP000238426"/>
    </source>
</evidence>
<protein>
    <recommendedName>
        <fullName evidence="4">Glutaminyl-tRNA synthetase</fullName>
    </recommendedName>
</protein>
<dbReference type="RefSeq" id="WP_106464154.1">
    <property type="nucleotide sequence ID" value="NZ_PXOQ01000015.1"/>
</dbReference>
<accession>A0A2T1N576</accession>
<evidence type="ECO:0000256" key="1">
    <source>
        <dbReference type="SAM" id="Coils"/>
    </source>
</evidence>
<proteinExistence type="predicted"/>
<evidence type="ECO:0008006" key="4">
    <source>
        <dbReference type="Google" id="ProtNLM"/>
    </source>
</evidence>
<dbReference type="Proteomes" id="UP000238426">
    <property type="component" value="Unassembled WGS sequence"/>
</dbReference>
<dbReference type="AlphaFoldDB" id="A0A2T1N576"/>
<dbReference type="OrthoDB" id="1149272at2"/>
<gene>
    <name evidence="2" type="ORF">C7H52_12050</name>
</gene>
<keyword evidence="3" id="KW-1185">Reference proteome</keyword>
<comment type="caution">
    <text evidence="2">The sequence shown here is derived from an EMBL/GenBank/DDBJ whole genome shotgun (WGS) entry which is preliminary data.</text>
</comment>
<feature type="coiled-coil region" evidence="1">
    <location>
        <begin position="7"/>
        <end position="34"/>
    </location>
</feature>